<dbReference type="InterPro" id="IPR014710">
    <property type="entry name" value="RmlC-like_jellyroll"/>
</dbReference>
<dbReference type="PROSITE" id="PS51063">
    <property type="entry name" value="HTH_CRP_2"/>
    <property type="match status" value="1"/>
</dbReference>
<evidence type="ECO:0000313" key="6">
    <source>
        <dbReference type="EMBL" id="MEO3953756.1"/>
    </source>
</evidence>
<evidence type="ECO:0000256" key="2">
    <source>
        <dbReference type="ARBA" id="ARBA00023125"/>
    </source>
</evidence>
<comment type="caution">
    <text evidence="6">The sequence shown here is derived from an EMBL/GenBank/DDBJ whole genome shotgun (WGS) entry which is preliminary data.</text>
</comment>
<dbReference type="InterPro" id="IPR050397">
    <property type="entry name" value="Env_Response_Regulators"/>
</dbReference>
<feature type="domain" description="HTH crp-type" evidence="5">
    <location>
        <begin position="156"/>
        <end position="229"/>
    </location>
</feature>
<dbReference type="InterPro" id="IPR012318">
    <property type="entry name" value="HTH_CRP"/>
</dbReference>
<organism evidence="6 7">
    <name type="scientific">Chromobacterium piscinae</name>
    <dbReference type="NCBI Taxonomy" id="686831"/>
    <lineage>
        <taxon>Bacteria</taxon>
        <taxon>Pseudomonadati</taxon>
        <taxon>Pseudomonadota</taxon>
        <taxon>Betaproteobacteria</taxon>
        <taxon>Neisseriales</taxon>
        <taxon>Chromobacteriaceae</taxon>
        <taxon>Chromobacterium</taxon>
    </lineage>
</organism>
<proteinExistence type="predicted"/>
<dbReference type="Gene3D" id="1.10.10.10">
    <property type="entry name" value="Winged helix-like DNA-binding domain superfamily/Winged helix DNA-binding domain"/>
    <property type="match status" value="1"/>
</dbReference>
<gene>
    <name evidence="6" type="ORF">ABH309_04750</name>
</gene>
<name>A0ABV0H388_9NEIS</name>
<dbReference type="RefSeq" id="WP_166439445.1">
    <property type="nucleotide sequence ID" value="NZ_CP197095.1"/>
</dbReference>
<dbReference type="InterPro" id="IPR018490">
    <property type="entry name" value="cNMP-bd_dom_sf"/>
</dbReference>
<keyword evidence="3" id="KW-0804">Transcription</keyword>
<dbReference type="Pfam" id="PF00027">
    <property type="entry name" value="cNMP_binding"/>
    <property type="match status" value="1"/>
</dbReference>
<feature type="domain" description="Cyclic nucleotide-binding" evidence="4">
    <location>
        <begin position="23"/>
        <end position="125"/>
    </location>
</feature>
<dbReference type="Gene3D" id="2.60.120.10">
    <property type="entry name" value="Jelly Rolls"/>
    <property type="match status" value="1"/>
</dbReference>
<evidence type="ECO:0000256" key="3">
    <source>
        <dbReference type="ARBA" id="ARBA00023163"/>
    </source>
</evidence>
<accession>A0ABV0H388</accession>
<dbReference type="SMART" id="SM00100">
    <property type="entry name" value="cNMP"/>
    <property type="match status" value="1"/>
</dbReference>
<dbReference type="SUPFAM" id="SSF51206">
    <property type="entry name" value="cAMP-binding domain-like"/>
    <property type="match status" value="1"/>
</dbReference>
<dbReference type="InterPro" id="IPR036390">
    <property type="entry name" value="WH_DNA-bd_sf"/>
</dbReference>
<protein>
    <submittedName>
        <fullName evidence="6">Crp/Fnr family transcriptional regulator</fullName>
    </submittedName>
</protein>
<dbReference type="InterPro" id="IPR000595">
    <property type="entry name" value="cNMP-bd_dom"/>
</dbReference>
<evidence type="ECO:0000259" key="5">
    <source>
        <dbReference type="PROSITE" id="PS51063"/>
    </source>
</evidence>
<dbReference type="SUPFAM" id="SSF46785">
    <property type="entry name" value="Winged helix' DNA-binding domain"/>
    <property type="match status" value="1"/>
</dbReference>
<reference evidence="6 7" key="1">
    <citation type="submission" date="2024-05" db="EMBL/GenBank/DDBJ databases">
        <authorList>
            <person name="De Oliveira J.P."/>
            <person name="Noriler S.A."/>
            <person name="De Oliveira A.G."/>
            <person name="Sipoli D.S."/>
        </authorList>
    </citation>
    <scope>NUCLEOTIDE SEQUENCE [LARGE SCALE GENOMIC DNA]</scope>
    <source>
        <strain evidence="6 7">LABIM186</strain>
    </source>
</reference>
<dbReference type="Proteomes" id="UP001438292">
    <property type="component" value="Unassembled WGS sequence"/>
</dbReference>
<keyword evidence="2" id="KW-0238">DNA-binding</keyword>
<keyword evidence="1" id="KW-0805">Transcription regulation</keyword>
<dbReference type="PANTHER" id="PTHR24567">
    <property type="entry name" value="CRP FAMILY TRANSCRIPTIONAL REGULATORY PROTEIN"/>
    <property type="match status" value="1"/>
</dbReference>
<dbReference type="Pfam" id="PF13545">
    <property type="entry name" value="HTH_Crp_2"/>
    <property type="match status" value="1"/>
</dbReference>
<keyword evidence="7" id="KW-1185">Reference proteome</keyword>
<dbReference type="InterPro" id="IPR036388">
    <property type="entry name" value="WH-like_DNA-bd_sf"/>
</dbReference>
<evidence type="ECO:0000256" key="1">
    <source>
        <dbReference type="ARBA" id="ARBA00023015"/>
    </source>
</evidence>
<sequence length="239" mass="27087">MHSHIDVSNGRQRPSTRLADFPLLDNLSPGLLRHIELHAAPIKGKQRKLLFLRGDPEDFIGLVLQGSVYHTLQEPDGHEVIIDYSCPGELVGESALLHPGLRNCTAQLSRDCHLLALHRQHFRDLQNDPLLMSRIQQQLCRRLQRISSFVETVCLYRLEARLARHLLTEIDQHGHPGPDGPTLPLTINQTILAAMLNASRPRLNAQLKQWQRAGLIQLTRHALKVCDPARLRQIAQHPD</sequence>
<dbReference type="PANTHER" id="PTHR24567:SF74">
    <property type="entry name" value="HTH-TYPE TRANSCRIPTIONAL REGULATOR ARCR"/>
    <property type="match status" value="1"/>
</dbReference>
<dbReference type="PROSITE" id="PS50042">
    <property type="entry name" value="CNMP_BINDING_3"/>
    <property type="match status" value="1"/>
</dbReference>
<evidence type="ECO:0000259" key="4">
    <source>
        <dbReference type="PROSITE" id="PS50042"/>
    </source>
</evidence>
<dbReference type="EMBL" id="JBDQQU010000004">
    <property type="protein sequence ID" value="MEO3953756.1"/>
    <property type="molecule type" value="Genomic_DNA"/>
</dbReference>
<dbReference type="CDD" id="cd00038">
    <property type="entry name" value="CAP_ED"/>
    <property type="match status" value="1"/>
</dbReference>
<evidence type="ECO:0000313" key="7">
    <source>
        <dbReference type="Proteomes" id="UP001438292"/>
    </source>
</evidence>